<dbReference type="InterPro" id="IPR054549">
    <property type="entry name" value="UVB_sens_RUS_dom"/>
</dbReference>
<comment type="subcellular location">
    <subcellularLocation>
        <location evidence="1">Membrane</location>
    </subcellularLocation>
</comment>
<keyword evidence="8" id="KW-1185">Reference proteome</keyword>
<name>A0A9X0CF74_9CNID</name>
<evidence type="ECO:0000259" key="6">
    <source>
        <dbReference type="Pfam" id="PF04884"/>
    </source>
</evidence>
<comment type="caution">
    <text evidence="7">The sequence shown here is derived from an EMBL/GenBank/DDBJ whole genome shotgun (WGS) entry which is preliminary data.</text>
</comment>
<keyword evidence="4" id="KW-1133">Transmembrane helix</keyword>
<evidence type="ECO:0000256" key="1">
    <source>
        <dbReference type="ARBA" id="ARBA00004370"/>
    </source>
</evidence>
<sequence>MADEFVVATEKYGSGSLERKYRFSAENGNVERIGRKRETVTTNIKQFFKSAFLPQGYPESVSKDYLEYQIWDTMQAFCSSITGTLATQAMLKGYGVGDEKATALAATMTWILRSGTGMVGSILFAWMQGSNLDCNAKKWR</sequence>
<organism evidence="7 8">
    <name type="scientific">Desmophyllum pertusum</name>
    <dbReference type="NCBI Taxonomy" id="174260"/>
    <lineage>
        <taxon>Eukaryota</taxon>
        <taxon>Metazoa</taxon>
        <taxon>Cnidaria</taxon>
        <taxon>Anthozoa</taxon>
        <taxon>Hexacorallia</taxon>
        <taxon>Scleractinia</taxon>
        <taxon>Caryophylliina</taxon>
        <taxon>Caryophylliidae</taxon>
        <taxon>Desmophyllum</taxon>
    </lineage>
</organism>
<dbReference type="Proteomes" id="UP001163046">
    <property type="component" value="Unassembled WGS sequence"/>
</dbReference>
<dbReference type="EMBL" id="MU827785">
    <property type="protein sequence ID" value="KAJ7333838.1"/>
    <property type="molecule type" value="Genomic_DNA"/>
</dbReference>
<keyword evidence="5" id="KW-0472">Membrane</keyword>
<dbReference type="Pfam" id="PF04884">
    <property type="entry name" value="UVB_sens_prot"/>
    <property type="match status" value="1"/>
</dbReference>
<evidence type="ECO:0000256" key="4">
    <source>
        <dbReference type="ARBA" id="ARBA00022989"/>
    </source>
</evidence>
<evidence type="ECO:0000256" key="5">
    <source>
        <dbReference type="ARBA" id="ARBA00023136"/>
    </source>
</evidence>
<gene>
    <name evidence="7" type="ORF">OS493_015930</name>
</gene>
<dbReference type="GO" id="GO:0016020">
    <property type="term" value="C:membrane"/>
    <property type="evidence" value="ECO:0007669"/>
    <property type="project" value="UniProtKB-SubCell"/>
</dbReference>
<dbReference type="AlphaFoldDB" id="A0A9X0CF74"/>
<proteinExistence type="inferred from homology"/>
<accession>A0A9X0CF74</accession>
<evidence type="ECO:0000313" key="8">
    <source>
        <dbReference type="Proteomes" id="UP001163046"/>
    </source>
</evidence>
<keyword evidence="3" id="KW-0812">Transmembrane</keyword>
<dbReference type="PANTHER" id="PTHR12770:SF31">
    <property type="entry name" value="RUS FAMILY MEMBER 1"/>
    <property type="match status" value="1"/>
</dbReference>
<protein>
    <recommendedName>
        <fullName evidence="6">Protein root UVB sensitive/RUS domain-containing protein</fullName>
    </recommendedName>
</protein>
<evidence type="ECO:0000256" key="2">
    <source>
        <dbReference type="ARBA" id="ARBA00007558"/>
    </source>
</evidence>
<dbReference type="PANTHER" id="PTHR12770">
    <property type="entry name" value="RUS1 FAMILY PROTEIN C16ORF58"/>
    <property type="match status" value="1"/>
</dbReference>
<dbReference type="OrthoDB" id="364779at2759"/>
<comment type="similarity">
    <text evidence="2">Belongs to the RUS1 family.</text>
</comment>
<reference evidence="7" key="1">
    <citation type="submission" date="2023-01" db="EMBL/GenBank/DDBJ databases">
        <title>Genome assembly of the deep-sea coral Lophelia pertusa.</title>
        <authorList>
            <person name="Herrera S."/>
            <person name="Cordes E."/>
        </authorList>
    </citation>
    <scope>NUCLEOTIDE SEQUENCE</scope>
    <source>
        <strain evidence="7">USNM1676648</strain>
        <tissue evidence="7">Polyp</tissue>
    </source>
</reference>
<evidence type="ECO:0000256" key="3">
    <source>
        <dbReference type="ARBA" id="ARBA00022692"/>
    </source>
</evidence>
<feature type="domain" description="Protein root UVB sensitive/RUS" evidence="6">
    <location>
        <begin position="42"/>
        <end position="140"/>
    </location>
</feature>
<evidence type="ECO:0000313" key="7">
    <source>
        <dbReference type="EMBL" id="KAJ7333838.1"/>
    </source>
</evidence>
<dbReference type="InterPro" id="IPR006968">
    <property type="entry name" value="RUS_fam"/>
</dbReference>